<dbReference type="WBParaSite" id="nRc.2.0.1.t37841-RA">
    <property type="protein sequence ID" value="nRc.2.0.1.t37841-RA"/>
    <property type="gene ID" value="nRc.2.0.1.g37841"/>
</dbReference>
<evidence type="ECO:0000313" key="2">
    <source>
        <dbReference type="WBParaSite" id="nRc.2.0.1.t37841-RA"/>
    </source>
</evidence>
<dbReference type="Proteomes" id="UP000887565">
    <property type="component" value="Unplaced"/>
</dbReference>
<name>A0A915KIL5_ROMCU</name>
<keyword evidence="1" id="KW-1185">Reference proteome</keyword>
<protein>
    <submittedName>
        <fullName evidence="2">Uncharacterized protein</fullName>
    </submittedName>
</protein>
<accession>A0A915KIL5</accession>
<proteinExistence type="predicted"/>
<organism evidence="1 2">
    <name type="scientific">Romanomermis culicivorax</name>
    <name type="common">Nematode worm</name>
    <dbReference type="NCBI Taxonomy" id="13658"/>
    <lineage>
        <taxon>Eukaryota</taxon>
        <taxon>Metazoa</taxon>
        <taxon>Ecdysozoa</taxon>
        <taxon>Nematoda</taxon>
        <taxon>Enoplea</taxon>
        <taxon>Dorylaimia</taxon>
        <taxon>Mermithida</taxon>
        <taxon>Mermithoidea</taxon>
        <taxon>Mermithidae</taxon>
        <taxon>Romanomermis</taxon>
    </lineage>
</organism>
<evidence type="ECO:0000313" key="1">
    <source>
        <dbReference type="Proteomes" id="UP000887565"/>
    </source>
</evidence>
<reference evidence="2" key="1">
    <citation type="submission" date="2022-11" db="UniProtKB">
        <authorList>
            <consortium name="WormBaseParasite"/>
        </authorList>
    </citation>
    <scope>IDENTIFICATION</scope>
</reference>
<sequence length="41" mass="4858">MLPSWPNQFSSSPKYRFQFRHIVNNGSKAPFSPGQRQQFQM</sequence>
<dbReference type="AlphaFoldDB" id="A0A915KIL5"/>